<name>A0A4Y2GP03_ARAVE</name>
<keyword evidence="2" id="KW-1185">Reference proteome</keyword>
<dbReference type="AlphaFoldDB" id="A0A4Y2GP03"/>
<dbReference type="EMBL" id="BGPR01001500">
    <property type="protein sequence ID" value="GBM55430.1"/>
    <property type="molecule type" value="Genomic_DNA"/>
</dbReference>
<evidence type="ECO:0000313" key="2">
    <source>
        <dbReference type="Proteomes" id="UP000499080"/>
    </source>
</evidence>
<comment type="caution">
    <text evidence="1">The sequence shown here is derived from an EMBL/GenBank/DDBJ whole genome shotgun (WGS) entry which is preliminary data.</text>
</comment>
<sequence>MHSNCIFGFIAIVRRNYVEEEESLKSRIETTVVVVGIQKLHVFIDLNKGKKSKQKHSLSDSTKTHKVQISPQDEDILFEEIVGHVACAYGNEWWMKIVLSKQRFPTCGTHTPG</sequence>
<organism evidence="1 2">
    <name type="scientific">Araneus ventricosus</name>
    <name type="common">Orbweaver spider</name>
    <name type="synonym">Epeira ventricosa</name>
    <dbReference type="NCBI Taxonomy" id="182803"/>
    <lineage>
        <taxon>Eukaryota</taxon>
        <taxon>Metazoa</taxon>
        <taxon>Ecdysozoa</taxon>
        <taxon>Arthropoda</taxon>
        <taxon>Chelicerata</taxon>
        <taxon>Arachnida</taxon>
        <taxon>Araneae</taxon>
        <taxon>Araneomorphae</taxon>
        <taxon>Entelegynae</taxon>
        <taxon>Araneoidea</taxon>
        <taxon>Araneidae</taxon>
        <taxon>Araneus</taxon>
    </lineage>
</organism>
<dbReference type="Proteomes" id="UP000499080">
    <property type="component" value="Unassembled WGS sequence"/>
</dbReference>
<protein>
    <submittedName>
        <fullName evidence="1">Uncharacterized protein</fullName>
    </submittedName>
</protein>
<accession>A0A4Y2GP03</accession>
<evidence type="ECO:0000313" key="1">
    <source>
        <dbReference type="EMBL" id="GBM55430.1"/>
    </source>
</evidence>
<proteinExistence type="predicted"/>
<gene>
    <name evidence="1" type="ORF">AVEN_123513_1</name>
</gene>
<reference evidence="1 2" key="1">
    <citation type="journal article" date="2019" name="Sci. Rep.">
        <title>Orb-weaving spider Araneus ventricosus genome elucidates the spidroin gene catalogue.</title>
        <authorList>
            <person name="Kono N."/>
            <person name="Nakamura H."/>
            <person name="Ohtoshi R."/>
            <person name="Moran D.A.P."/>
            <person name="Shinohara A."/>
            <person name="Yoshida Y."/>
            <person name="Fujiwara M."/>
            <person name="Mori M."/>
            <person name="Tomita M."/>
            <person name="Arakawa K."/>
        </authorList>
    </citation>
    <scope>NUCLEOTIDE SEQUENCE [LARGE SCALE GENOMIC DNA]</scope>
</reference>